<evidence type="ECO:0000256" key="2">
    <source>
        <dbReference type="ARBA" id="ARBA00023242"/>
    </source>
</evidence>
<dbReference type="Pfam" id="PF25879">
    <property type="entry name" value="WHD_LYAR"/>
    <property type="match status" value="1"/>
</dbReference>
<sequence>MKIKHLKKCIQSQSNSFLSEFSSSCDAASFLKTKLENSSKFVVEGKRVSLAKSS</sequence>
<evidence type="ECO:0000259" key="3">
    <source>
        <dbReference type="Pfam" id="PF25879"/>
    </source>
</evidence>
<dbReference type="EMBL" id="EF081690">
    <property type="protein sequence ID" value="ABK21075.1"/>
    <property type="molecule type" value="mRNA"/>
</dbReference>
<name>A9NKB4_PICSI</name>
<organism evidence="4">
    <name type="scientific">Picea sitchensis</name>
    <name type="common">Sitka spruce</name>
    <name type="synonym">Pinus sitchensis</name>
    <dbReference type="NCBI Taxonomy" id="3332"/>
    <lineage>
        <taxon>Eukaryota</taxon>
        <taxon>Viridiplantae</taxon>
        <taxon>Streptophyta</taxon>
        <taxon>Embryophyta</taxon>
        <taxon>Tracheophyta</taxon>
        <taxon>Spermatophyta</taxon>
        <taxon>Pinopsida</taxon>
        <taxon>Pinidae</taxon>
        <taxon>Conifers I</taxon>
        <taxon>Pinales</taxon>
        <taxon>Pinaceae</taxon>
        <taxon>Picea</taxon>
    </lineage>
</organism>
<dbReference type="InterPro" id="IPR058719">
    <property type="entry name" value="WHD_LYAR"/>
</dbReference>
<feature type="domain" description="Cell growth-regulating nucleolar protein-like winged helix" evidence="3">
    <location>
        <begin position="1"/>
        <end position="53"/>
    </location>
</feature>
<protein>
    <recommendedName>
        <fullName evidence="3">Cell growth-regulating nucleolar protein-like winged helix domain-containing protein</fullName>
    </recommendedName>
</protein>
<proteinExistence type="evidence at transcript level"/>
<dbReference type="AlphaFoldDB" id="A9NKB4"/>
<evidence type="ECO:0000256" key="1">
    <source>
        <dbReference type="ARBA" id="ARBA00004123"/>
    </source>
</evidence>
<evidence type="ECO:0000313" key="4">
    <source>
        <dbReference type="EMBL" id="ABK21075.1"/>
    </source>
</evidence>
<reference evidence="4" key="1">
    <citation type="journal article" date="2008" name="BMC Genomics">
        <title>A conifer genomics resource of 200,000 spruce (Picea spp.) ESTs and 6,464 high-quality, sequence-finished full-length cDNAs for Sitka spruce (Picea sitchensis).</title>
        <authorList>
            <person name="Ralph S.G."/>
            <person name="Chun H.J."/>
            <person name="Kolosova N."/>
            <person name="Cooper D."/>
            <person name="Oddy C."/>
            <person name="Ritland C.E."/>
            <person name="Kirkpatrick R."/>
            <person name="Moore R."/>
            <person name="Barber S."/>
            <person name="Holt R.A."/>
            <person name="Jones S.J."/>
            <person name="Marra M.A."/>
            <person name="Douglas C.J."/>
            <person name="Ritland K."/>
            <person name="Bohlmann J."/>
        </authorList>
    </citation>
    <scope>NUCLEOTIDE SEQUENCE</scope>
    <source>
        <tissue evidence="4">Green portion of the leader tissue</tissue>
    </source>
</reference>
<comment type="subcellular location">
    <subcellularLocation>
        <location evidence="1">Nucleus</location>
    </subcellularLocation>
</comment>
<keyword evidence="2" id="KW-0539">Nucleus</keyword>
<accession>A9NKB4</accession>